<evidence type="ECO:0000313" key="4">
    <source>
        <dbReference type="Proteomes" id="UP000012073"/>
    </source>
</evidence>
<organism evidence="3 4">
    <name type="scientific">Chondrus crispus</name>
    <name type="common">Carrageen Irish moss</name>
    <name type="synonym">Polymorpha crispa</name>
    <dbReference type="NCBI Taxonomy" id="2769"/>
    <lineage>
        <taxon>Eukaryota</taxon>
        <taxon>Rhodophyta</taxon>
        <taxon>Florideophyceae</taxon>
        <taxon>Rhodymeniophycidae</taxon>
        <taxon>Gigartinales</taxon>
        <taxon>Gigartinaceae</taxon>
        <taxon>Chondrus</taxon>
    </lineage>
</organism>
<dbReference type="InterPro" id="IPR011989">
    <property type="entry name" value="ARM-like"/>
</dbReference>
<dbReference type="PANTHER" id="PTHR47249:SF1">
    <property type="entry name" value="VACUOLAR PROTEIN 8"/>
    <property type="match status" value="1"/>
</dbReference>
<dbReference type="EMBL" id="HG002044">
    <property type="protein sequence ID" value="CDF39476.1"/>
    <property type="molecule type" value="Genomic_DNA"/>
</dbReference>
<sequence>MVDYLAGLSTPPTQTDLGAGISYHAVRCASNLARNSLTHAHLLDAGLLPLLCDALRTADVSHFAAADHQLTELVLCTILAVAALAKSAPSDVVAGGGHKRLLYFMKEQHESVAQMYAAGGIRNLARHGDRTVANWRVHRELVVNGAVDALRAGMAKEASPQTRTFSVLAFGDLMTTGHHKAAIIRRWLEPAFRDFANLVNEKNAGIARTVYRTLTALFGGGGTDKRNGETPVLAPPALCALLAKESGQIINGPVARGDLPALKAVHAMCRDETLAQGMVDQGLLEVLVRGASKGKGEYWEESVAALGILAGWEKVQPLMAPRGALKAILARPCLKHDGRWTVQFLANMAKSGNHQVEVARGGLKVLSLSLVSKDEAARRDAARAFYNLSLGGVSRVMLGQSGILGPLVRTASSSVGDTRRFAIATLAKISESMEHTIKLVEADTISVMLQAAKEDSRIAKDAAFCIATMSQMVEAHGSLARSGAAAWLVEMLSKNGGRGPDAAETMQYAALGICNLAYSAGVTRNALRENGALSVLTAISASTMGAPQTAMISKQALRNLKGNEKPGMLPVQRAGNEPLPA</sequence>
<evidence type="ECO:0000256" key="2">
    <source>
        <dbReference type="ARBA" id="ARBA00022737"/>
    </source>
</evidence>
<dbReference type="AlphaFoldDB" id="R7QPU3"/>
<proteinExistence type="inferred from homology"/>
<dbReference type="GO" id="GO:0071562">
    <property type="term" value="P:nucleus-vacuole junction assembly"/>
    <property type="evidence" value="ECO:0007669"/>
    <property type="project" value="InterPro"/>
</dbReference>
<evidence type="ECO:0000313" key="3">
    <source>
        <dbReference type="EMBL" id="CDF39476.1"/>
    </source>
</evidence>
<dbReference type="Gene3D" id="1.25.10.10">
    <property type="entry name" value="Leucine-rich Repeat Variant"/>
    <property type="match status" value="2"/>
</dbReference>
<reference evidence="4" key="1">
    <citation type="journal article" date="2013" name="Proc. Natl. Acad. Sci. U.S.A.">
        <title>Genome structure and metabolic features in the red seaweed Chondrus crispus shed light on evolution of the Archaeplastida.</title>
        <authorList>
            <person name="Collen J."/>
            <person name="Porcel B."/>
            <person name="Carre W."/>
            <person name="Ball S.G."/>
            <person name="Chaparro C."/>
            <person name="Tonon T."/>
            <person name="Barbeyron T."/>
            <person name="Michel G."/>
            <person name="Noel B."/>
            <person name="Valentin K."/>
            <person name="Elias M."/>
            <person name="Artiguenave F."/>
            <person name="Arun A."/>
            <person name="Aury J.M."/>
            <person name="Barbosa-Neto J.F."/>
            <person name="Bothwell J.H."/>
            <person name="Bouget F.Y."/>
            <person name="Brillet L."/>
            <person name="Cabello-Hurtado F."/>
            <person name="Capella-Gutierrez S."/>
            <person name="Charrier B."/>
            <person name="Cladiere L."/>
            <person name="Cock J.M."/>
            <person name="Coelho S.M."/>
            <person name="Colleoni C."/>
            <person name="Czjzek M."/>
            <person name="Da Silva C."/>
            <person name="Delage L."/>
            <person name="Denoeud F."/>
            <person name="Deschamps P."/>
            <person name="Dittami S.M."/>
            <person name="Gabaldon T."/>
            <person name="Gachon C.M."/>
            <person name="Groisillier A."/>
            <person name="Herve C."/>
            <person name="Jabbari K."/>
            <person name="Katinka M."/>
            <person name="Kloareg B."/>
            <person name="Kowalczyk N."/>
            <person name="Labadie K."/>
            <person name="Leblanc C."/>
            <person name="Lopez P.J."/>
            <person name="McLachlan D.H."/>
            <person name="Meslet-Cladiere L."/>
            <person name="Moustafa A."/>
            <person name="Nehr Z."/>
            <person name="Nyvall Collen P."/>
            <person name="Panaud O."/>
            <person name="Partensky F."/>
            <person name="Poulain J."/>
            <person name="Rensing S.A."/>
            <person name="Rousvoal S."/>
            <person name="Samson G."/>
            <person name="Symeonidi A."/>
            <person name="Weissenbach J."/>
            <person name="Zambounis A."/>
            <person name="Wincker P."/>
            <person name="Boyen C."/>
        </authorList>
    </citation>
    <scope>NUCLEOTIDE SEQUENCE [LARGE SCALE GENOMIC DNA]</scope>
    <source>
        <strain evidence="4">cv. Stackhouse</strain>
    </source>
</reference>
<protein>
    <submittedName>
        <fullName evidence="3">Uncharacterized protein</fullName>
    </submittedName>
</protein>
<dbReference type="InterPro" id="IPR045156">
    <property type="entry name" value="Vac8"/>
</dbReference>
<dbReference type="Gramene" id="CDF39476">
    <property type="protein sequence ID" value="CDF39476"/>
    <property type="gene ID" value="CHC_T00000301001"/>
</dbReference>
<dbReference type="SUPFAM" id="SSF48371">
    <property type="entry name" value="ARM repeat"/>
    <property type="match status" value="2"/>
</dbReference>
<dbReference type="PANTHER" id="PTHR47249">
    <property type="entry name" value="VACUOLAR PROTEIN 8"/>
    <property type="match status" value="1"/>
</dbReference>
<dbReference type="OrthoDB" id="7537227at2759"/>
<comment type="similarity">
    <text evidence="1">Belongs to the beta-catenin family.</text>
</comment>
<evidence type="ECO:0000256" key="1">
    <source>
        <dbReference type="ARBA" id="ARBA00005462"/>
    </source>
</evidence>
<keyword evidence="2" id="KW-0677">Repeat</keyword>
<dbReference type="GO" id="GO:0043495">
    <property type="term" value="F:protein-membrane adaptor activity"/>
    <property type="evidence" value="ECO:0007669"/>
    <property type="project" value="InterPro"/>
</dbReference>
<keyword evidence="4" id="KW-1185">Reference proteome</keyword>
<dbReference type="InterPro" id="IPR016024">
    <property type="entry name" value="ARM-type_fold"/>
</dbReference>
<accession>R7QPU3</accession>
<gene>
    <name evidence="3" type="ORF">CHC_T00000301001</name>
</gene>
<name>R7QPU3_CHOCR</name>
<dbReference type="RefSeq" id="XP_005719387.1">
    <property type="nucleotide sequence ID" value="XM_005719330.1"/>
</dbReference>
<dbReference type="GeneID" id="17327124"/>
<dbReference type="Proteomes" id="UP000012073">
    <property type="component" value="Unassembled WGS sequence"/>
</dbReference>
<dbReference type="KEGG" id="ccp:CHC_T00000301001"/>
<dbReference type="STRING" id="2769.R7QPU3"/>